<organism evidence="2 3">
    <name type="scientific">Tropicibacter oceani</name>
    <dbReference type="NCBI Taxonomy" id="3058420"/>
    <lineage>
        <taxon>Bacteria</taxon>
        <taxon>Pseudomonadati</taxon>
        <taxon>Pseudomonadota</taxon>
        <taxon>Alphaproteobacteria</taxon>
        <taxon>Rhodobacterales</taxon>
        <taxon>Roseobacteraceae</taxon>
        <taxon>Tropicibacter</taxon>
    </lineage>
</organism>
<evidence type="ECO:0000256" key="1">
    <source>
        <dbReference type="SAM" id="SignalP"/>
    </source>
</evidence>
<gene>
    <name evidence="2" type="ORF">QF118_04550</name>
</gene>
<proteinExistence type="predicted"/>
<feature type="chain" id="PRO_5046016088" description="Lipoprotein" evidence="1">
    <location>
        <begin position="21"/>
        <end position="216"/>
    </location>
</feature>
<evidence type="ECO:0008006" key="4">
    <source>
        <dbReference type="Google" id="ProtNLM"/>
    </source>
</evidence>
<evidence type="ECO:0000313" key="2">
    <source>
        <dbReference type="EMBL" id="WGW04828.1"/>
    </source>
</evidence>
<keyword evidence="1" id="KW-0732">Signal</keyword>
<dbReference type="Proteomes" id="UP001241605">
    <property type="component" value="Chromosome"/>
</dbReference>
<name>A0ABY8QK68_9RHOB</name>
<accession>A0ABY8QK68</accession>
<dbReference type="RefSeq" id="WP_282301464.1">
    <property type="nucleotide sequence ID" value="NZ_CP124616.1"/>
</dbReference>
<keyword evidence="3" id="KW-1185">Reference proteome</keyword>
<reference evidence="2 3" key="1">
    <citation type="submission" date="2023-05" db="EMBL/GenBank/DDBJ databases">
        <title>YMD87, complete Genome.</title>
        <authorList>
            <person name="Zhang J."/>
            <person name="Xu X."/>
        </authorList>
    </citation>
    <scope>NUCLEOTIDE SEQUENCE [LARGE SCALE GENOMIC DNA]</scope>
    <source>
        <strain evidence="2 3">YMD87</strain>
    </source>
</reference>
<feature type="signal peptide" evidence="1">
    <location>
        <begin position="1"/>
        <end position="20"/>
    </location>
</feature>
<sequence length="216" mass="23225">MGFRAIALAVCAAITLAGCAANTSGVDSTPEEIAAAAYRHPGPTELTLYTMINNRSGSGAHTSLLINAPSQRVVFDPAGSVRLRAVPEMRDVLYGITPQVKDFYERAHARRTYHVRIQTIQVSPQVAEAALRMAEARGPVASAQCSASTSELLSKLPGFESIKSTWYPNNLADQFAKLPGVTDRKLYENDEDDKAIAIAEFEARQAGNGQMAQTGQ</sequence>
<evidence type="ECO:0000313" key="3">
    <source>
        <dbReference type="Proteomes" id="UP001241605"/>
    </source>
</evidence>
<dbReference type="PROSITE" id="PS51257">
    <property type="entry name" value="PROKAR_LIPOPROTEIN"/>
    <property type="match status" value="1"/>
</dbReference>
<dbReference type="EMBL" id="CP124616">
    <property type="protein sequence ID" value="WGW04828.1"/>
    <property type="molecule type" value="Genomic_DNA"/>
</dbReference>
<protein>
    <recommendedName>
        <fullName evidence="4">Lipoprotein</fullName>
    </recommendedName>
</protein>